<dbReference type="Gene3D" id="1.10.260.40">
    <property type="entry name" value="lambda repressor-like DNA-binding domains"/>
    <property type="match status" value="1"/>
</dbReference>
<dbReference type="CDD" id="cd00093">
    <property type="entry name" value="HTH_XRE"/>
    <property type="match status" value="1"/>
</dbReference>
<dbReference type="AlphaFoldDB" id="A0A6N7VN72"/>
<evidence type="ECO:0000256" key="1">
    <source>
        <dbReference type="ARBA" id="ARBA00023125"/>
    </source>
</evidence>
<dbReference type="InterPro" id="IPR050807">
    <property type="entry name" value="TransReg_Diox_bact_type"/>
</dbReference>
<dbReference type="GO" id="GO:0005829">
    <property type="term" value="C:cytosol"/>
    <property type="evidence" value="ECO:0007669"/>
    <property type="project" value="TreeGrafter"/>
</dbReference>
<dbReference type="OrthoDB" id="9781521at2"/>
<dbReference type="Pfam" id="PF01381">
    <property type="entry name" value="HTH_3"/>
    <property type="match status" value="1"/>
</dbReference>
<accession>A0A6N7VN72</accession>
<dbReference type="InterPro" id="IPR010982">
    <property type="entry name" value="Lambda_DNA-bd_dom_sf"/>
</dbReference>
<dbReference type="GO" id="GO:0003677">
    <property type="term" value="F:DNA binding"/>
    <property type="evidence" value="ECO:0007669"/>
    <property type="project" value="UniProtKB-KW"/>
</dbReference>
<feature type="domain" description="HTH cro/C1-type" evidence="2">
    <location>
        <begin position="55"/>
        <end position="109"/>
    </location>
</feature>
<dbReference type="SUPFAM" id="SSF47413">
    <property type="entry name" value="lambda repressor-like DNA-binding domains"/>
    <property type="match status" value="1"/>
</dbReference>
<dbReference type="SMART" id="SM00530">
    <property type="entry name" value="HTH_XRE"/>
    <property type="match status" value="1"/>
</dbReference>
<keyword evidence="1" id="KW-0238">DNA-binding</keyword>
<reference evidence="3 4" key="1">
    <citation type="submission" date="2019-08" db="EMBL/GenBank/DDBJ databases">
        <title>In-depth cultivation of the pig gut microbiome towards novel bacterial diversity and tailored functional studies.</title>
        <authorList>
            <person name="Wylensek D."/>
            <person name="Hitch T.C.A."/>
            <person name="Clavel T."/>
        </authorList>
    </citation>
    <scope>NUCLEOTIDE SEQUENCE [LARGE SCALE GENOMIC DNA]</scope>
    <source>
        <strain evidence="3 4">WCA-389-WT-5B</strain>
    </source>
</reference>
<gene>
    <name evidence="3" type="ORF">FX155_11075</name>
</gene>
<organism evidence="3 4">
    <name type="scientific">Acidaminococcus fermentans</name>
    <dbReference type="NCBI Taxonomy" id="905"/>
    <lineage>
        <taxon>Bacteria</taxon>
        <taxon>Bacillati</taxon>
        <taxon>Bacillota</taxon>
        <taxon>Negativicutes</taxon>
        <taxon>Acidaminococcales</taxon>
        <taxon>Acidaminococcaceae</taxon>
        <taxon>Acidaminococcus</taxon>
    </lineage>
</organism>
<dbReference type="EMBL" id="VULN01000024">
    <property type="protein sequence ID" value="MSS83127.1"/>
    <property type="molecule type" value="Genomic_DNA"/>
</dbReference>
<dbReference type="PROSITE" id="PS50943">
    <property type="entry name" value="HTH_CROC1"/>
    <property type="match status" value="1"/>
</dbReference>
<evidence type="ECO:0000313" key="4">
    <source>
        <dbReference type="Proteomes" id="UP000441455"/>
    </source>
</evidence>
<protein>
    <submittedName>
        <fullName evidence="3">Helix-turn-helix transcriptional regulator</fullName>
    </submittedName>
</protein>
<dbReference type="PANTHER" id="PTHR46797">
    <property type="entry name" value="HTH-TYPE TRANSCRIPTIONAL REGULATOR"/>
    <property type="match status" value="1"/>
</dbReference>
<proteinExistence type="predicted"/>
<dbReference type="PANTHER" id="PTHR46797:SF1">
    <property type="entry name" value="METHYLPHOSPHONATE SYNTHASE"/>
    <property type="match status" value="1"/>
</dbReference>
<sequence>MKMIESLQLHVIIECFQCQHCGFQFPNLFQMFSFSLGCCIISSWRYISMEIGKRIRSYREKQGLTQGDLATHAHISRISLGNYERGERVPPVDIFLRIAQALHVSTDELLGYDPEQDELTKCINTCRNAGLIIDPFHVQALNNGVVGVYQNQETFEQAQQARTKGTPMPASIPIVTEAGFITAVKEGINNPNYQAAQKDLLKMYLYASILREYAKEDGFSNVNIEALKRGTLPLEVEEKITKRQNASKDFFDKLFECVHKSQNLTKETEQELAKQFHALVQEYQK</sequence>
<evidence type="ECO:0000259" key="2">
    <source>
        <dbReference type="PROSITE" id="PS50943"/>
    </source>
</evidence>
<dbReference type="InterPro" id="IPR001387">
    <property type="entry name" value="Cro/C1-type_HTH"/>
</dbReference>
<name>A0A6N7VN72_ACIFE</name>
<comment type="caution">
    <text evidence="3">The sequence shown here is derived from an EMBL/GenBank/DDBJ whole genome shotgun (WGS) entry which is preliminary data.</text>
</comment>
<dbReference type="GO" id="GO:0003700">
    <property type="term" value="F:DNA-binding transcription factor activity"/>
    <property type="evidence" value="ECO:0007669"/>
    <property type="project" value="TreeGrafter"/>
</dbReference>
<evidence type="ECO:0000313" key="3">
    <source>
        <dbReference type="EMBL" id="MSS83127.1"/>
    </source>
</evidence>
<dbReference type="Proteomes" id="UP000441455">
    <property type="component" value="Unassembled WGS sequence"/>
</dbReference>